<keyword evidence="3" id="KW-1185">Reference proteome</keyword>
<name>A0A9P0HE98_NEZVI</name>
<feature type="region of interest" description="Disordered" evidence="1">
    <location>
        <begin position="1"/>
        <end position="21"/>
    </location>
</feature>
<dbReference type="AlphaFoldDB" id="A0A9P0HE98"/>
<dbReference type="EMBL" id="OV725080">
    <property type="protein sequence ID" value="CAH1400370.1"/>
    <property type="molecule type" value="Genomic_DNA"/>
</dbReference>
<evidence type="ECO:0000313" key="2">
    <source>
        <dbReference type="EMBL" id="CAH1400370.1"/>
    </source>
</evidence>
<dbReference type="Proteomes" id="UP001152798">
    <property type="component" value="Chromosome 4"/>
</dbReference>
<accession>A0A9P0HE98</accession>
<reference evidence="2" key="1">
    <citation type="submission" date="2022-01" db="EMBL/GenBank/DDBJ databases">
        <authorList>
            <person name="King R."/>
        </authorList>
    </citation>
    <scope>NUCLEOTIDE SEQUENCE</scope>
</reference>
<protein>
    <submittedName>
        <fullName evidence="2">Uncharacterized protein</fullName>
    </submittedName>
</protein>
<evidence type="ECO:0000256" key="1">
    <source>
        <dbReference type="SAM" id="MobiDB-lite"/>
    </source>
</evidence>
<proteinExistence type="predicted"/>
<evidence type="ECO:0000313" key="3">
    <source>
        <dbReference type="Proteomes" id="UP001152798"/>
    </source>
</evidence>
<organism evidence="2 3">
    <name type="scientific">Nezara viridula</name>
    <name type="common">Southern green stink bug</name>
    <name type="synonym">Cimex viridulus</name>
    <dbReference type="NCBI Taxonomy" id="85310"/>
    <lineage>
        <taxon>Eukaryota</taxon>
        <taxon>Metazoa</taxon>
        <taxon>Ecdysozoa</taxon>
        <taxon>Arthropoda</taxon>
        <taxon>Hexapoda</taxon>
        <taxon>Insecta</taxon>
        <taxon>Pterygota</taxon>
        <taxon>Neoptera</taxon>
        <taxon>Paraneoptera</taxon>
        <taxon>Hemiptera</taxon>
        <taxon>Heteroptera</taxon>
        <taxon>Panheteroptera</taxon>
        <taxon>Pentatomomorpha</taxon>
        <taxon>Pentatomoidea</taxon>
        <taxon>Pentatomidae</taxon>
        <taxon>Pentatominae</taxon>
        <taxon>Nezara</taxon>
    </lineage>
</organism>
<sequence length="92" mass="10472">MHGYRAGCSENSSRRSSGPPDLGHRYLYQYLELVHHPNVSKSVVEAKCSPTYSSRRYYYWAKRRKPGSILGPDLDKQEHELILGDATCCLAL</sequence>
<gene>
    <name evidence="2" type="ORF">NEZAVI_LOCUS9626</name>
</gene>